<dbReference type="AlphaFoldDB" id="A0A7X3LJM7"/>
<dbReference type="Gene3D" id="1.10.3720.10">
    <property type="entry name" value="MetI-like"/>
    <property type="match status" value="1"/>
</dbReference>
<keyword evidence="6 7" id="KW-0472">Membrane</keyword>
<evidence type="ECO:0000259" key="8">
    <source>
        <dbReference type="PROSITE" id="PS50928"/>
    </source>
</evidence>
<dbReference type="SUPFAM" id="SSF160964">
    <property type="entry name" value="MalF N-terminal region-like"/>
    <property type="match status" value="1"/>
</dbReference>
<dbReference type="InterPro" id="IPR035906">
    <property type="entry name" value="MetI-like_sf"/>
</dbReference>
<evidence type="ECO:0000256" key="6">
    <source>
        <dbReference type="ARBA" id="ARBA00023136"/>
    </source>
</evidence>
<dbReference type="PANTHER" id="PTHR30193:SF37">
    <property type="entry name" value="INNER MEMBRANE ABC TRANSPORTER PERMEASE PROTEIN YCJO"/>
    <property type="match status" value="1"/>
</dbReference>
<dbReference type="GO" id="GO:0055085">
    <property type="term" value="P:transmembrane transport"/>
    <property type="evidence" value="ECO:0007669"/>
    <property type="project" value="InterPro"/>
</dbReference>
<comment type="similarity">
    <text evidence="7">Belongs to the binding-protein-dependent transport system permease family.</text>
</comment>
<accession>A0A7X3LJM7</accession>
<evidence type="ECO:0000256" key="4">
    <source>
        <dbReference type="ARBA" id="ARBA00022692"/>
    </source>
</evidence>
<dbReference type="CDD" id="cd06261">
    <property type="entry name" value="TM_PBP2"/>
    <property type="match status" value="1"/>
</dbReference>
<dbReference type="InterPro" id="IPR051393">
    <property type="entry name" value="ABC_transporter_permease"/>
</dbReference>
<keyword evidence="3" id="KW-1003">Cell membrane</keyword>
<dbReference type="Proteomes" id="UP000460318">
    <property type="component" value="Unassembled WGS sequence"/>
</dbReference>
<proteinExistence type="inferred from homology"/>
<evidence type="ECO:0000256" key="2">
    <source>
        <dbReference type="ARBA" id="ARBA00022448"/>
    </source>
</evidence>
<dbReference type="SUPFAM" id="SSF161098">
    <property type="entry name" value="MetI-like"/>
    <property type="match status" value="1"/>
</dbReference>
<feature type="transmembrane region" description="Helical" evidence="7">
    <location>
        <begin position="71"/>
        <end position="92"/>
    </location>
</feature>
<name>A0A7X3LJM7_9BACL</name>
<comment type="subcellular location">
    <subcellularLocation>
        <location evidence="1 7">Cell membrane</location>
        <topology evidence="1 7">Multi-pass membrane protein</topology>
    </subcellularLocation>
</comment>
<feature type="transmembrane region" description="Helical" evidence="7">
    <location>
        <begin position="153"/>
        <end position="178"/>
    </location>
</feature>
<feature type="transmembrane region" description="Helical" evidence="7">
    <location>
        <begin position="199"/>
        <end position="224"/>
    </location>
</feature>
<feature type="domain" description="ABC transmembrane type-1" evidence="8">
    <location>
        <begin position="67"/>
        <end position="280"/>
    </location>
</feature>
<dbReference type="InterPro" id="IPR000515">
    <property type="entry name" value="MetI-like"/>
</dbReference>
<evidence type="ECO:0000313" key="9">
    <source>
        <dbReference type="EMBL" id="MWV47377.1"/>
    </source>
</evidence>
<comment type="caution">
    <text evidence="9">The sequence shown here is derived from an EMBL/GenBank/DDBJ whole genome shotgun (WGS) entry which is preliminary data.</text>
</comment>
<feature type="transmembrane region" description="Helical" evidence="7">
    <location>
        <begin position="7"/>
        <end position="26"/>
    </location>
</feature>
<evidence type="ECO:0000256" key="5">
    <source>
        <dbReference type="ARBA" id="ARBA00022989"/>
    </source>
</evidence>
<evidence type="ECO:0000256" key="1">
    <source>
        <dbReference type="ARBA" id="ARBA00004651"/>
    </source>
</evidence>
<evidence type="ECO:0000256" key="7">
    <source>
        <dbReference type="RuleBase" id="RU363032"/>
    </source>
</evidence>
<feature type="transmembrane region" description="Helical" evidence="7">
    <location>
        <begin position="104"/>
        <end position="124"/>
    </location>
</feature>
<keyword evidence="5 7" id="KW-1133">Transmembrane helix</keyword>
<keyword evidence="2 7" id="KW-0813">Transport</keyword>
<dbReference type="Pfam" id="PF00528">
    <property type="entry name" value="BPD_transp_1"/>
    <property type="match status" value="1"/>
</dbReference>
<sequence length="290" mass="32538">MTRKREFAFLLLIVPALLFYFIFYLYPVISTFAHSFTDWSLLQRSIHFIGLDNYRQLFNDDVVLTGIKNSIVYAVIMTIVQNALAVPLAVALDKNLRSKNVLRMVFFAPAVLSPLVVGFLWSYIMSSLDYGPLNQMLSHLGLGSVNWLGEPKLALYSVILTQVWQWTGWAMVIYLANLQGISKELFEAAHIDGANGWKTFWNITLPLLVPSITINTVLSMIGGLKVFDIIFSMTSGGPGHATESIVTVLLQRAFTDSQLGYASALGVLFSLFVMVVTLLQLRLMKRWEVS</sequence>
<evidence type="ECO:0000313" key="10">
    <source>
        <dbReference type="Proteomes" id="UP000460318"/>
    </source>
</evidence>
<protein>
    <submittedName>
        <fullName evidence="9">ABC transporter permease subunit</fullName>
    </submittedName>
</protein>
<evidence type="ECO:0000256" key="3">
    <source>
        <dbReference type="ARBA" id="ARBA00022475"/>
    </source>
</evidence>
<dbReference type="GO" id="GO:0005886">
    <property type="term" value="C:plasma membrane"/>
    <property type="evidence" value="ECO:0007669"/>
    <property type="project" value="UniProtKB-SubCell"/>
</dbReference>
<keyword evidence="10" id="KW-1185">Reference proteome</keyword>
<dbReference type="RefSeq" id="WP_160500969.1">
    <property type="nucleotide sequence ID" value="NZ_WUBI01000007.1"/>
</dbReference>
<feature type="transmembrane region" description="Helical" evidence="7">
    <location>
        <begin position="259"/>
        <end position="281"/>
    </location>
</feature>
<dbReference type="PANTHER" id="PTHR30193">
    <property type="entry name" value="ABC TRANSPORTER PERMEASE PROTEIN"/>
    <property type="match status" value="1"/>
</dbReference>
<dbReference type="EMBL" id="WUBI01000007">
    <property type="protein sequence ID" value="MWV47377.1"/>
    <property type="molecule type" value="Genomic_DNA"/>
</dbReference>
<organism evidence="9 10">
    <name type="scientific">Paenibacillus dendrobii</name>
    <dbReference type="NCBI Taxonomy" id="2691084"/>
    <lineage>
        <taxon>Bacteria</taxon>
        <taxon>Bacillati</taxon>
        <taxon>Bacillota</taxon>
        <taxon>Bacilli</taxon>
        <taxon>Bacillales</taxon>
        <taxon>Paenibacillaceae</taxon>
        <taxon>Paenibacillus</taxon>
    </lineage>
</organism>
<reference evidence="9 10" key="1">
    <citation type="submission" date="2019-12" db="EMBL/GenBank/DDBJ databases">
        <title>Paenibacillus sp. nov., an endophytic bacterium isolated from the stem of Dendrobium.</title>
        <authorList>
            <person name="Zhao R."/>
        </authorList>
    </citation>
    <scope>NUCLEOTIDE SEQUENCE [LARGE SCALE GENOMIC DNA]</scope>
    <source>
        <strain evidence="9 10">HJL G12</strain>
    </source>
</reference>
<gene>
    <name evidence="9" type="ORF">GRF59_27655</name>
</gene>
<keyword evidence="4 7" id="KW-0812">Transmembrane</keyword>
<dbReference type="PROSITE" id="PS50928">
    <property type="entry name" value="ABC_TM1"/>
    <property type="match status" value="1"/>
</dbReference>